<dbReference type="PANTHER" id="PTHR19136">
    <property type="entry name" value="MOLYBDENUM COFACTOR GUANYLYLTRANSFERASE"/>
    <property type="match status" value="1"/>
</dbReference>
<keyword evidence="5 8" id="KW-0460">Magnesium</keyword>
<dbReference type="InterPro" id="IPR029044">
    <property type="entry name" value="Nucleotide-diphossugar_trans"/>
</dbReference>
<dbReference type="PANTHER" id="PTHR19136:SF81">
    <property type="entry name" value="MOLYBDENUM COFACTOR GUANYLYLTRANSFERASE"/>
    <property type="match status" value="1"/>
</dbReference>
<comment type="catalytic activity">
    <reaction evidence="8">
        <text>Mo-molybdopterin + GTP + H(+) = Mo-molybdopterin guanine dinucleotide + diphosphate</text>
        <dbReference type="Rhea" id="RHEA:34243"/>
        <dbReference type="ChEBI" id="CHEBI:15378"/>
        <dbReference type="ChEBI" id="CHEBI:33019"/>
        <dbReference type="ChEBI" id="CHEBI:37565"/>
        <dbReference type="ChEBI" id="CHEBI:71302"/>
        <dbReference type="ChEBI" id="CHEBI:71310"/>
        <dbReference type="EC" id="2.7.7.77"/>
    </reaction>
</comment>
<feature type="binding site" evidence="8">
    <location>
        <position position="6"/>
    </location>
    <ligand>
        <name>GTP</name>
        <dbReference type="ChEBI" id="CHEBI:37565"/>
    </ligand>
</feature>
<dbReference type="GO" id="GO:0005525">
    <property type="term" value="F:GTP binding"/>
    <property type="evidence" value="ECO:0007669"/>
    <property type="project" value="UniProtKB-UniRule"/>
</dbReference>
<keyword evidence="4 8" id="KW-0547">Nucleotide-binding</keyword>
<keyword evidence="11" id="KW-1185">Reference proteome</keyword>
<gene>
    <name evidence="8" type="primary">mobA</name>
    <name evidence="10" type="ORF">BOW51_04135</name>
</gene>
<evidence type="ECO:0000256" key="4">
    <source>
        <dbReference type="ARBA" id="ARBA00022741"/>
    </source>
</evidence>
<comment type="cofactor">
    <cofactor evidence="8">
        <name>Mg(2+)</name>
        <dbReference type="ChEBI" id="CHEBI:18420"/>
    </cofactor>
</comment>
<keyword evidence="1 8" id="KW-0963">Cytoplasm</keyword>
<evidence type="ECO:0000313" key="10">
    <source>
        <dbReference type="EMBL" id="OOZ37114.1"/>
    </source>
</evidence>
<evidence type="ECO:0000256" key="2">
    <source>
        <dbReference type="ARBA" id="ARBA00022679"/>
    </source>
</evidence>
<keyword evidence="10" id="KW-0548">Nucleotidyltransferase</keyword>
<dbReference type="InterPro" id="IPR013482">
    <property type="entry name" value="Molybde_CF_guanTrfase"/>
</dbReference>
<dbReference type="NCBIfam" id="TIGR02665">
    <property type="entry name" value="molyb_mobA"/>
    <property type="match status" value="1"/>
</dbReference>
<organism evidence="10 11">
    <name type="scientific">Solemya velesiana gill symbiont</name>
    <dbReference type="NCBI Taxonomy" id="1918948"/>
    <lineage>
        <taxon>Bacteria</taxon>
        <taxon>Pseudomonadati</taxon>
        <taxon>Pseudomonadota</taxon>
        <taxon>Gammaproteobacteria</taxon>
        <taxon>sulfur-oxidizing symbionts</taxon>
    </lineage>
</organism>
<evidence type="ECO:0000256" key="7">
    <source>
        <dbReference type="ARBA" id="ARBA00023150"/>
    </source>
</evidence>
<evidence type="ECO:0000259" key="9">
    <source>
        <dbReference type="Pfam" id="PF12804"/>
    </source>
</evidence>
<proteinExistence type="inferred from homology"/>
<reference evidence="10 11" key="1">
    <citation type="submission" date="2016-11" db="EMBL/GenBank/DDBJ databases">
        <title>Mixed transmission modes and dynamic genome evolution in an obligate animal-bacterial symbiosis.</title>
        <authorList>
            <person name="Russell S.L."/>
            <person name="Corbett-Detig R.B."/>
            <person name="Cavanaugh C.M."/>
        </authorList>
    </citation>
    <scope>NUCLEOTIDE SEQUENCE [LARGE SCALE GENOMIC DNA]</scope>
    <source>
        <strain evidence="10">Se-Cadez</strain>
    </source>
</reference>
<dbReference type="SUPFAM" id="SSF53448">
    <property type="entry name" value="Nucleotide-diphospho-sugar transferases"/>
    <property type="match status" value="1"/>
</dbReference>
<dbReference type="GO" id="GO:0061603">
    <property type="term" value="F:molybdenum cofactor guanylyltransferase activity"/>
    <property type="evidence" value="ECO:0007669"/>
    <property type="project" value="UniProtKB-EC"/>
</dbReference>
<evidence type="ECO:0000256" key="6">
    <source>
        <dbReference type="ARBA" id="ARBA00023134"/>
    </source>
</evidence>
<keyword evidence="2 8" id="KW-0808">Transferase</keyword>
<keyword evidence="7 8" id="KW-0501">Molybdenum cofactor biosynthesis</keyword>
<dbReference type="GO" id="GO:1902758">
    <property type="term" value="P:bis(molybdopterin guanine dinucleotide)molybdenum biosynthetic process"/>
    <property type="evidence" value="ECO:0007669"/>
    <property type="project" value="TreeGrafter"/>
</dbReference>
<comment type="caution">
    <text evidence="8">Lacks conserved residue(s) required for the propagation of feature annotation.</text>
</comment>
<evidence type="ECO:0000256" key="8">
    <source>
        <dbReference type="HAMAP-Rule" id="MF_00316"/>
    </source>
</evidence>
<comment type="similarity">
    <text evidence="8">Belongs to the MobA family.</text>
</comment>
<dbReference type="GO" id="GO:0046872">
    <property type="term" value="F:metal ion binding"/>
    <property type="evidence" value="ECO:0007669"/>
    <property type="project" value="UniProtKB-KW"/>
</dbReference>
<dbReference type="InterPro" id="IPR025877">
    <property type="entry name" value="MobA-like_NTP_Trfase"/>
</dbReference>
<comment type="subcellular location">
    <subcellularLocation>
        <location evidence="8">Cytoplasm</location>
    </subcellularLocation>
</comment>
<evidence type="ECO:0000313" key="11">
    <source>
        <dbReference type="Proteomes" id="UP000190896"/>
    </source>
</evidence>
<dbReference type="EC" id="2.7.7.77" evidence="8"/>
<comment type="caution">
    <text evidence="10">The sequence shown here is derived from an EMBL/GenBank/DDBJ whole genome shotgun (WGS) entry which is preliminary data.</text>
</comment>
<dbReference type="EMBL" id="MPRJ01000018">
    <property type="protein sequence ID" value="OOZ37114.1"/>
    <property type="molecule type" value="Genomic_DNA"/>
</dbReference>
<evidence type="ECO:0000256" key="1">
    <source>
        <dbReference type="ARBA" id="ARBA00022490"/>
    </source>
</evidence>
<dbReference type="Pfam" id="PF12804">
    <property type="entry name" value="NTP_transf_3"/>
    <property type="match status" value="1"/>
</dbReference>
<dbReference type="HAMAP" id="MF_00316">
    <property type="entry name" value="MobA"/>
    <property type="match status" value="1"/>
</dbReference>
<feature type="domain" description="MobA-like NTP transferase" evidence="9">
    <location>
        <begin position="1"/>
        <end position="144"/>
    </location>
</feature>
<dbReference type="CDD" id="cd02503">
    <property type="entry name" value="MobA"/>
    <property type="match status" value="1"/>
</dbReference>
<dbReference type="Gene3D" id="3.90.550.10">
    <property type="entry name" value="Spore Coat Polysaccharide Biosynthesis Protein SpsA, Chain A"/>
    <property type="match status" value="1"/>
</dbReference>
<protein>
    <recommendedName>
        <fullName evidence="8">Molybdenum cofactor guanylyltransferase</fullName>
        <shortName evidence="8">MoCo guanylyltransferase</shortName>
        <ecNumber evidence="8">2.7.7.77</ecNumber>
    </recommendedName>
    <alternativeName>
        <fullName evidence="8">GTP:molybdopterin guanylyltransferase</fullName>
    </alternativeName>
    <alternativeName>
        <fullName evidence="8">Mo-MPT guanylyltransferase</fullName>
    </alternativeName>
    <alternativeName>
        <fullName evidence="8">Molybdopterin guanylyltransferase</fullName>
    </alternativeName>
    <alternativeName>
        <fullName evidence="8">Molybdopterin-guanine dinucleotide synthase</fullName>
        <shortName evidence="8">MGD synthase</shortName>
    </alternativeName>
</protein>
<name>A0A1T2KWB3_9GAMM</name>
<comment type="function">
    <text evidence="8">Transfers a GMP moiety from GTP to Mo-molybdopterin (Mo-MPT) cofactor (Moco or molybdenum cofactor) to form Mo-molybdopterin guanine dinucleotide (Mo-MGD) cofactor.</text>
</comment>
<keyword evidence="3 8" id="KW-0479">Metal-binding</keyword>
<evidence type="ECO:0000256" key="5">
    <source>
        <dbReference type="ARBA" id="ARBA00022842"/>
    </source>
</evidence>
<feature type="binding site" evidence="8">
    <location>
        <position position="82"/>
    </location>
    <ligand>
        <name>GTP</name>
        <dbReference type="ChEBI" id="CHEBI:37565"/>
    </ligand>
</feature>
<dbReference type="GO" id="GO:0005737">
    <property type="term" value="C:cytoplasm"/>
    <property type="evidence" value="ECO:0007669"/>
    <property type="project" value="UniProtKB-SubCell"/>
</dbReference>
<feature type="binding site" evidence="8">
    <location>
        <position position="82"/>
    </location>
    <ligand>
        <name>Mg(2+)</name>
        <dbReference type="ChEBI" id="CHEBI:18420"/>
    </ligand>
</feature>
<comment type="subunit">
    <text evidence="8">Monomer.</text>
</comment>
<dbReference type="Proteomes" id="UP000190896">
    <property type="component" value="Unassembled WGS sequence"/>
</dbReference>
<feature type="binding site" evidence="8">
    <location>
        <position position="52"/>
    </location>
    <ligand>
        <name>GTP</name>
        <dbReference type="ChEBI" id="CHEBI:37565"/>
    </ligand>
</feature>
<accession>A0A1T2KWB3</accession>
<evidence type="ECO:0000256" key="3">
    <source>
        <dbReference type="ARBA" id="ARBA00022723"/>
    </source>
</evidence>
<dbReference type="AlphaFoldDB" id="A0A1T2KWB3"/>
<keyword evidence="6 8" id="KW-0342">GTP-binding</keyword>
<sequence length="180" mass="19915">MGGMDKGLIELAGRPMIEYVIDVLSPQVDELLINANRSQSRYLAYGFPVFEDAVTGFAGPLAGIAAAIDHAASDMILTVPCDGPWLPADLAVRLEQRLLKEDADICIAHDGNRKQPVFGLFHRRVVTSINNFLEAGDRKLQLWLSTQKFAVEDFSDHPNAFINVNTPKEKARVEEILRSP</sequence>
<comment type="domain">
    <text evidence="8">The N-terminal domain determines nucleotide recognition and specific binding, while the C-terminal domain determines the specific binding to the target protein.</text>
</comment>
<feature type="binding site" evidence="8">
    <location>
        <position position="34"/>
    </location>
    <ligand>
        <name>GTP</name>
        <dbReference type="ChEBI" id="CHEBI:37565"/>
    </ligand>
</feature>